<reference evidence="1" key="1">
    <citation type="submission" date="2015-10" db="EMBL/GenBank/DDBJ databases">
        <authorList>
            <person name="Gilbert D.G."/>
        </authorList>
    </citation>
    <scope>NUCLEOTIDE SEQUENCE</scope>
</reference>
<dbReference type="AlphaFoldDB" id="A0A160TNX0"/>
<dbReference type="PIRSF" id="PIRSF037290">
    <property type="entry name" value="UCP037290"/>
    <property type="match status" value="1"/>
</dbReference>
<dbReference type="Pfam" id="PF03846">
    <property type="entry name" value="SulA"/>
    <property type="match status" value="1"/>
</dbReference>
<dbReference type="EMBL" id="CZRL01000018">
    <property type="protein sequence ID" value="CUS50286.1"/>
    <property type="molecule type" value="Genomic_DNA"/>
</dbReference>
<organism evidence="1">
    <name type="scientific">hydrothermal vent metagenome</name>
    <dbReference type="NCBI Taxonomy" id="652676"/>
    <lineage>
        <taxon>unclassified sequences</taxon>
        <taxon>metagenomes</taxon>
        <taxon>ecological metagenomes</taxon>
    </lineage>
</organism>
<dbReference type="GO" id="GO:0051782">
    <property type="term" value="P:negative regulation of cell division"/>
    <property type="evidence" value="ECO:0007669"/>
    <property type="project" value="InterPro"/>
</dbReference>
<dbReference type="InterPro" id="IPR017166">
    <property type="entry name" value="UCP037290"/>
</dbReference>
<name>A0A160TNX0_9ZZZZ</name>
<proteinExistence type="predicted"/>
<gene>
    <name evidence="1" type="ORF">MGWOODY_XGa1031</name>
</gene>
<accession>A0A160TNX0</accession>
<dbReference type="Gene3D" id="3.40.50.300">
    <property type="entry name" value="P-loop containing nucleotide triphosphate hydrolases"/>
    <property type="match status" value="1"/>
</dbReference>
<dbReference type="InterPro" id="IPR027417">
    <property type="entry name" value="P-loop_NTPase"/>
</dbReference>
<evidence type="ECO:0000313" key="1">
    <source>
        <dbReference type="EMBL" id="CUS50286.1"/>
    </source>
</evidence>
<dbReference type="NCBIfam" id="NF033429">
    <property type="entry name" value="ImuA_translesion"/>
    <property type="match status" value="1"/>
</dbReference>
<sequence>MVPTGFDELDQCLPGGGWPLGAMTEVLVKGINHSPLWLIAPALSVLSKQARWQTWITPPHIPFAPALNDNGIELSRILLVRPSRQQDALWAAEESLQSGGCSVVLFWTQHLGRTSLRRLQLAAERSQTWMICFCTDRTVDPHTSAALRIQCQPDPDGIQPNILKCRGGRSVNNLTLLRRTPVQHIPSDMSCCL</sequence>
<dbReference type="InterPro" id="IPR004596">
    <property type="entry name" value="Cell_div_suppressor_SulA"/>
</dbReference>
<dbReference type="InterPro" id="IPR047610">
    <property type="entry name" value="ImuA_translesion"/>
</dbReference>
<dbReference type="GO" id="GO:0009432">
    <property type="term" value="P:SOS response"/>
    <property type="evidence" value="ECO:0007669"/>
    <property type="project" value="InterPro"/>
</dbReference>
<dbReference type="SUPFAM" id="SSF52540">
    <property type="entry name" value="P-loop containing nucleoside triphosphate hydrolases"/>
    <property type="match status" value="1"/>
</dbReference>
<protein>
    <submittedName>
        <fullName evidence="1">RecA/RadA recombinase</fullName>
    </submittedName>
</protein>